<dbReference type="InterPro" id="IPR008844">
    <property type="entry name" value="Spore_GerAC-like"/>
</dbReference>
<proteinExistence type="predicted"/>
<organism evidence="2 3">
    <name type="scientific">Paenibacillus psychroresistens</name>
    <dbReference type="NCBI Taxonomy" id="1778678"/>
    <lineage>
        <taxon>Bacteria</taxon>
        <taxon>Bacillati</taxon>
        <taxon>Bacillota</taxon>
        <taxon>Bacilli</taxon>
        <taxon>Bacillales</taxon>
        <taxon>Paenibacillaceae</taxon>
        <taxon>Paenibacillus</taxon>
    </lineage>
</organism>
<dbReference type="Pfam" id="PF25198">
    <property type="entry name" value="Spore_GerAC_N"/>
    <property type="match status" value="1"/>
</dbReference>
<evidence type="ECO:0000313" key="3">
    <source>
        <dbReference type="Proteomes" id="UP000426246"/>
    </source>
</evidence>
<keyword evidence="3" id="KW-1185">Reference proteome</keyword>
<evidence type="ECO:0000259" key="1">
    <source>
        <dbReference type="Pfam" id="PF25198"/>
    </source>
</evidence>
<sequence>MVLLVIVVVGSLFSLSGCSGVDIDKRSVVVGIGVDVGKKARFRVSLEVIVPKGGENSGNGQFFILDQEANSITYAVEALQAKSEKLLDFTHTKIVVMGEDLARENADLLLDYAVRKPGLQFIAWMVVARPNANALLKLKTKSG</sequence>
<dbReference type="Proteomes" id="UP000426246">
    <property type="component" value="Chromosome"/>
</dbReference>
<evidence type="ECO:0000313" key="2">
    <source>
        <dbReference type="EMBL" id="QGQ97281.1"/>
    </source>
</evidence>
<accession>A0A6B8RLL0</accession>
<dbReference type="GO" id="GO:0016020">
    <property type="term" value="C:membrane"/>
    <property type="evidence" value="ECO:0007669"/>
    <property type="project" value="InterPro"/>
</dbReference>
<dbReference type="KEGG" id="ppsc:EHS13_21525"/>
<feature type="domain" description="Spore germination protein N-terminal" evidence="1">
    <location>
        <begin position="21"/>
        <end position="141"/>
    </location>
</feature>
<dbReference type="AlphaFoldDB" id="A0A6B8RLL0"/>
<reference evidence="3" key="1">
    <citation type="submission" date="2018-11" db="EMBL/GenBank/DDBJ databases">
        <title>Complete genome sequence of Paenibacillus sp. ML311-T8.</title>
        <authorList>
            <person name="Nam Y.-D."/>
            <person name="Kang J."/>
            <person name="Chung W.-H."/>
            <person name="Park Y.S."/>
        </authorList>
    </citation>
    <scope>NUCLEOTIDE SEQUENCE [LARGE SCALE GENOMIC DNA]</scope>
    <source>
        <strain evidence="3">ML311-T8</strain>
    </source>
</reference>
<dbReference type="PANTHER" id="PTHR35789">
    <property type="entry name" value="SPORE GERMINATION PROTEIN B3"/>
    <property type="match status" value="1"/>
</dbReference>
<dbReference type="RefSeq" id="WP_155702383.1">
    <property type="nucleotide sequence ID" value="NZ_CP034235.1"/>
</dbReference>
<dbReference type="GO" id="GO:0009847">
    <property type="term" value="P:spore germination"/>
    <property type="evidence" value="ECO:0007669"/>
    <property type="project" value="InterPro"/>
</dbReference>
<gene>
    <name evidence="2" type="ORF">EHS13_21525</name>
</gene>
<dbReference type="EMBL" id="CP034235">
    <property type="protein sequence ID" value="QGQ97281.1"/>
    <property type="molecule type" value="Genomic_DNA"/>
</dbReference>
<dbReference type="PANTHER" id="PTHR35789:SF1">
    <property type="entry name" value="SPORE GERMINATION PROTEIN B3"/>
    <property type="match status" value="1"/>
</dbReference>
<name>A0A6B8RLL0_9BACL</name>
<dbReference type="InterPro" id="IPR057336">
    <property type="entry name" value="GerAC_N"/>
</dbReference>
<protein>
    <recommendedName>
        <fullName evidence="1">Spore germination protein N-terminal domain-containing protein</fullName>
    </recommendedName>
</protein>